<feature type="domain" description="Peptidase S53" evidence="13">
    <location>
        <begin position="210"/>
        <end position="562"/>
    </location>
</feature>
<dbReference type="Pfam" id="PF09286">
    <property type="entry name" value="Pro-kuma_activ"/>
    <property type="match status" value="1"/>
</dbReference>
<keyword evidence="12" id="KW-0732">Signal</keyword>
<evidence type="ECO:0000256" key="2">
    <source>
        <dbReference type="ARBA" id="ARBA00002451"/>
    </source>
</evidence>
<reference evidence="14" key="1">
    <citation type="submission" date="2023-03" db="EMBL/GenBank/DDBJ databases">
        <title>Massive genome expansion in bonnet fungi (Mycena s.s.) driven by repeated elements and novel gene families across ecological guilds.</title>
        <authorList>
            <consortium name="Lawrence Berkeley National Laboratory"/>
            <person name="Harder C.B."/>
            <person name="Miyauchi S."/>
            <person name="Viragh M."/>
            <person name="Kuo A."/>
            <person name="Thoen E."/>
            <person name="Andreopoulos B."/>
            <person name="Lu D."/>
            <person name="Skrede I."/>
            <person name="Drula E."/>
            <person name="Henrissat B."/>
            <person name="Morin E."/>
            <person name="Kohler A."/>
            <person name="Barry K."/>
            <person name="LaButti K."/>
            <person name="Morin E."/>
            <person name="Salamov A."/>
            <person name="Lipzen A."/>
            <person name="Mereny Z."/>
            <person name="Hegedus B."/>
            <person name="Baldrian P."/>
            <person name="Stursova M."/>
            <person name="Weitz H."/>
            <person name="Taylor A."/>
            <person name="Grigoriev I.V."/>
            <person name="Nagy L.G."/>
            <person name="Martin F."/>
            <person name="Kauserud H."/>
        </authorList>
    </citation>
    <scope>NUCLEOTIDE SEQUENCE</scope>
    <source>
        <strain evidence="14">CBHHK182m</strain>
    </source>
</reference>
<protein>
    <recommendedName>
        <fullName evidence="4">tripeptidyl-peptidase II</fullName>
        <ecNumber evidence="4">3.4.14.10</ecNumber>
    </recommendedName>
</protein>
<comment type="function">
    <text evidence="2">Secreted tripeptidyl-peptidase which degrades proteins at acidic pHs and is involved in virulence.</text>
</comment>
<gene>
    <name evidence="14" type="ORF">B0H16DRAFT_1424851</name>
</gene>
<dbReference type="SUPFAM" id="SSF52743">
    <property type="entry name" value="Subtilisin-like"/>
    <property type="match status" value="1"/>
</dbReference>
<keyword evidence="7" id="KW-0378">Hydrolase</keyword>
<dbReference type="EMBL" id="JARKIB010000112">
    <property type="protein sequence ID" value="KAJ7738332.1"/>
    <property type="molecule type" value="Genomic_DNA"/>
</dbReference>
<feature type="binding site" evidence="11">
    <location>
        <position position="524"/>
    </location>
    <ligand>
        <name>Ca(2+)</name>
        <dbReference type="ChEBI" id="CHEBI:29108"/>
    </ligand>
</feature>
<name>A0AAD7IB79_9AGAR</name>
<keyword evidence="8" id="KW-0720">Serine protease</keyword>
<dbReference type="CDD" id="cd04056">
    <property type="entry name" value="Peptidases_S53"/>
    <property type="match status" value="1"/>
</dbReference>
<feature type="chain" id="PRO_5041922045" description="tripeptidyl-peptidase II" evidence="12">
    <location>
        <begin position="26"/>
        <end position="562"/>
    </location>
</feature>
<dbReference type="EC" id="3.4.14.10" evidence="4"/>
<dbReference type="PROSITE" id="PS51695">
    <property type="entry name" value="SEDOLISIN"/>
    <property type="match status" value="1"/>
</dbReference>
<dbReference type="InterPro" id="IPR000209">
    <property type="entry name" value="Peptidase_S8/S53_dom"/>
</dbReference>
<comment type="caution">
    <text evidence="14">The sequence shown here is derived from an EMBL/GenBank/DDBJ whole genome shotgun (WGS) entry which is preliminary data.</text>
</comment>
<evidence type="ECO:0000256" key="3">
    <source>
        <dbReference type="ARBA" id="ARBA00004239"/>
    </source>
</evidence>
<feature type="binding site" evidence="11">
    <location>
        <position position="523"/>
    </location>
    <ligand>
        <name>Ca(2+)</name>
        <dbReference type="ChEBI" id="CHEBI:29108"/>
    </ligand>
</feature>
<evidence type="ECO:0000256" key="6">
    <source>
        <dbReference type="ARBA" id="ARBA00022723"/>
    </source>
</evidence>
<evidence type="ECO:0000256" key="10">
    <source>
        <dbReference type="ARBA" id="ARBA00023145"/>
    </source>
</evidence>
<dbReference type="PANTHER" id="PTHR14218:SF15">
    <property type="entry name" value="TRIPEPTIDYL-PEPTIDASE 1"/>
    <property type="match status" value="1"/>
</dbReference>
<evidence type="ECO:0000259" key="13">
    <source>
        <dbReference type="PROSITE" id="PS51695"/>
    </source>
</evidence>
<dbReference type="InterPro" id="IPR030400">
    <property type="entry name" value="Sedolisin_dom"/>
</dbReference>
<feature type="non-terminal residue" evidence="14">
    <location>
        <position position="1"/>
    </location>
</feature>
<dbReference type="InterPro" id="IPR050819">
    <property type="entry name" value="Tripeptidyl-peptidase_I"/>
</dbReference>
<dbReference type="GO" id="GO:0005576">
    <property type="term" value="C:extracellular region"/>
    <property type="evidence" value="ECO:0007669"/>
    <property type="project" value="UniProtKB-SubCell"/>
</dbReference>
<dbReference type="PANTHER" id="PTHR14218">
    <property type="entry name" value="PROTEASE S8 TRIPEPTIDYL PEPTIDASE I CLN2"/>
    <property type="match status" value="1"/>
</dbReference>
<keyword evidence="9 11" id="KW-0106">Calcium</keyword>
<evidence type="ECO:0000256" key="8">
    <source>
        <dbReference type="ARBA" id="ARBA00022825"/>
    </source>
</evidence>
<sequence length="562" mass="58894">MAPFNPGIMSTTFLFVASLLAAASAGTTIQNLVVRSNLTGIPQGFSRVGAANDSTVLNLRIALHSSDISGLEKALLDVSTPSSSNYGNHLTKAEVDAFVAPTDAAVAAVQVWLISHNLTAKSLSSAGDWLSIAVPVSRANEMLAAKYETFEHIASGKTYARTLSFSLPAEVADHIADIHPTTTFNNPLSVSRFASIPKTPVVRQSSCADSVTPACLQTLYGIPNTPATQSANSIVVPGFLDQFAQIADLKTFLELYRPDVTNTFTTQLLDGGSNPQNINQAGYEANLNIEYTVGIATNVPVSFVSVGSDFNDGALEGFLDIENFLLSDTKAPQVMTTSYGWNEIDLSKALALKLCQAYVQLGARGTSILFSSGNGGVAGAQRAQCHRYEPTFPSGCPYVTSVSSVHGIAPETASDFSSGGFSNYWPTPNYQASAVAAFLKAQGTTNADRFNASGRGFPDVSSQGENIEFVSGGEMYLIGGTSAACPIFASVIALLNDQLIAAGKKPLGFLNPWLYANPGMLNDVTTGSNPGCDTAGFSARAGWDPITGLGTPNFPKMKAAAG</sequence>
<dbReference type="InterPro" id="IPR036852">
    <property type="entry name" value="Peptidase_S8/S53_dom_sf"/>
</dbReference>
<dbReference type="GO" id="GO:0046872">
    <property type="term" value="F:metal ion binding"/>
    <property type="evidence" value="ECO:0007669"/>
    <property type="project" value="UniProtKB-UniRule"/>
</dbReference>
<dbReference type="Pfam" id="PF00082">
    <property type="entry name" value="Peptidase_S8"/>
    <property type="match status" value="1"/>
</dbReference>
<keyword evidence="10" id="KW-0865">Zymogen</keyword>
<dbReference type="SMART" id="SM00944">
    <property type="entry name" value="Pro-kuma_activ"/>
    <property type="match status" value="1"/>
</dbReference>
<dbReference type="GO" id="GO:0006508">
    <property type="term" value="P:proteolysis"/>
    <property type="evidence" value="ECO:0007669"/>
    <property type="project" value="UniProtKB-KW"/>
</dbReference>
<comment type="catalytic activity">
    <reaction evidence="1">
        <text>Release of an N-terminal tripeptide from a polypeptide.</text>
        <dbReference type="EC" id="3.4.14.10"/>
    </reaction>
</comment>
<feature type="binding site" evidence="11">
    <location>
        <position position="542"/>
    </location>
    <ligand>
        <name>Ca(2+)</name>
        <dbReference type="ChEBI" id="CHEBI:29108"/>
    </ligand>
</feature>
<evidence type="ECO:0000256" key="5">
    <source>
        <dbReference type="ARBA" id="ARBA00022670"/>
    </source>
</evidence>
<evidence type="ECO:0000256" key="12">
    <source>
        <dbReference type="SAM" id="SignalP"/>
    </source>
</evidence>
<feature type="binding site" evidence="11">
    <location>
        <position position="544"/>
    </location>
    <ligand>
        <name>Ca(2+)</name>
        <dbReference type="ChEBI" id="CHEBI:29108"/>
    </ligand>
</feature>
<evidence type="ECO:0000256" key="9">
    <source>
        <dbReference type="ARBA" id="ARBA00022837"/>
    </source>
</evidence>
<feature type="signal peptide" evidence="12">
    <location>
        <begin position="1"/>
        <end position="25"/>
    </location>
</feature>
<evidence type="ECO:0000256" key="1">
    <source>
        <dbReference type="ARBA" id="ARBA00001910"/>
    </source>
</evidence>
<dbReference type="AlphaFoldDB" id="A0AAD7IB79"/>
<dbReference type="GO" id="GO:0008240">
    <property type="term" value="F:tripeptidyl-peptidase activity"/>
    <property type="evidence" value="ECO:0007669"/>
    <property type="project" value="UniProtKB-EC"/>
</dbReference>
<dbReference type="InterPro" id="IPR015366">
    <property type="entry name" value="S53_propep"/>
</dbReference>
<comment type="subcellular location">
    <subcellularLocation>
        <location evidence="3">Secreted</location>
        <location evidence="3">Extracellular space</location>
    </subcellularLocation>
</comment>
<keyword evidence="5" id="KW-0645">Protease</keyword>
<dbReference type="SUPFAM" id="SSF54897">
    <property type="entry name" value="Protease propeptides/inhibitors"/>
    <property type="match status" value="1"/>
</dbReference>
<evidence type="ECO:0000256" key="11">
    <source>
        <dbReference type="PROSITE-ProRule" id="PRU01032"/>
    </source>
</evidence>
<comment type="cofactor">
    <cofactor evidence="11">
        <name>Ca(2+)</name>
        <dbReference type="ChEBI" id="CHEBI:29108"/>
    </cofactor>
    <text evidence="11">Binds 1 Ca(2+) ion per subunit.</text>
</comment>
<comment type="caution">
    <text evidence="11">Lacks conserved residue(s) required for the propagation of feature annotation.</text>
</comment>
<keyword evidence="15" id="KW-1185">Reference proteome</keyword>
<evidence type="ECO:0000256" key="4">
    <source>
        <dbReference type="ARBA" id="ARBA00012462"/>
    </source>
</evidence>
<evidence type="ECO:0000256" key="7">
    <source>
        <dbReference type="ARBA" id="ARBA00022801"/>
    </source>
</evidence>
<evidence type="ECO:0000313" key="15">
    <source>
        <dbReference type="Proteomes" id="UP001215598"/>
    </source>
</evidence>
<evidence type="ECO:0000313" key="14">
    <source>
        <dbReference type="EMBL" id="KAJ7738332.1"/>
    </source>
</evidence>
<dbReference type="GO" id="GO:0004252">
    <property type="term" value="F:serine-type endopeptidase activity"/>
    <property type="evidence" value="ECO:0007669"/>
    <property type="project" value="InterPro"/>
</dbReference>
<proteinExistence type="predicted"/>
<organism evidence="14 15">
    <name type="scientific">Mycena metata</name>
    <dbReference type="NCBI Taxonomy" id="1033252"/>
    <lineage>
        <taxon>Eukaryota</taxon>
        <taxon>Fungi</taxon>
        <taxon>Dikarya</taxon>
        <taxon>Basidiomycota</taxon>
        <taxon>Agaricomycotina</taxon>
        <taxon>Agaricomycetes</taxon>
        <taxon>Agaricomycetidae</taxon>
        <taxon>Agaricales</taxon>
        <taxon>Marasmiineae</taxon>
        <taxon>Mycenaceae</taxon>
        <taxon>Mycena</taxon>
    </lineage>
</organism>
<dbReference type="Gene3D" id="3.40.50.200">
    <property type="entry name" value="Peptidase S8/S53 domain"/>
    <property type="match status" value="1"/>
</dbReference>
<dbReference type="CDD" id="cd11377">
    <property type="entry name" value="Pro-peptidase_S53"/>
    <property type="match status" value="1"/>
</dbReference>
<accession>A0AAD7IB79</accession>
<keyword evidence="6 11" id="KW-0479">Metal-binding</keyword>
<dbReference type="Proteomes" id="UP001215598">
    <property type="component" value="Unassembled WGS sequence"/>
</dbReference>